<feature type="transmembrane region" description="Helical" evidence="9">
    <location>
        <begin position="144"/>
        <end position="168"/>
    </location>
</feature>
<dbReference type="Ensembl" id="ENSECRT00000031405.1">
    <property type="protein sequence ID" value="ENSECRP00000030757.1"/>
    <property type="gene ID" value="ENSECRG00000020870.1"/>
</dbReference>
<evidence type="ECO:0000259" key="11">
    <source>
        <dbReference type="SMART" id="SM00082"/>
    </source>
</evidence>
<dbReference type="AlphaFoldDB" id="A0A8C4TFB5"/>
<dbReference type="Gene3D" id="3.80.10.10">
    <property type="entry name" value="Ribonuclease Inhibitor"/>
    <property type="match status" value="1"/>
</dbReference>
<reference evidence="12" key="1">
    <citation type="submission" date="2021-06" db="EMBL/GenBank/DDBJ databases">
        <authorList>
            <consortium name="Wellcome Sanger Institute Data Sharing"/>
        </authorList>
    </citation>
    <scope>NUCLEOTIDE SEQUENCE [LARGE SCALE GENOMIC DNA]</scope>
</reference>
<keyword evidence="7 9" id="KW-0472">Membrane</keyword>
<sequence length="211" mass="24357">MALFMGLAVLLFISHTVCGAQPCPLLCHCSQLPLGGFRVNCSARHLTDMPKLHPQTSELLLQENHLTTVPLGSLDTLDSLRFFNLSHNQWDCSCDIAYLKRWLEVQATTFSMEVTCSNPVALNGISIVNLDQDMFSKCSSTWCFLQLFMDFCLFLAFLLLLILLHYMIECRGLKRRPLILQSKILDNGQEYKWKKNKRHYIRSFINDKRKH</sequence>
<evidence type="ECO:0000256" key="1">
    <source>
        <dbReference type="ARBA" id="ARBA00004167"/>
    </source>
</evidence>
<dbReference type="PANTHER" id="PTHR22650">
    <property type="entry name" value="GLYCOPROTEIN IB BETA"/>
    <property type="match status" value="1"/>
</dbReference>
<keyword evidence="8" id="KW-1015">Disulfide bond</keyword>
<dbReference type="PANTHER" id="PTHR22650:SF6">
    <property type="entry name" value="PLATELET GLYCOPROTEIN IX"/>
    <property type="match status" value="1"/>
</dbReference>
<dbReference type="Proteomes" id="UP000694620">
    <property type="component" value="Chromosome 18"/>
</dbReference>
<evidence type="ECO:0000256" key="9">
    <source>
        <dbReference type="SAM" id="Phobius"/>
    </source>
</evidence>
<reference evidence="12" key="2">
    <citation type="submission" date="2025-08" db="UniProtKB">
        <authorList>
            <consortium name="Ensembl"/>
        </authorList>
    </citation>
    <scope>IDENTIFICATION</scope>
</reference>
<feature type="chain" id="PRO_5034763222" description="LRRCT domain-containing protein" evidence="10">
    <location>
        <begin position="20"/>
        <end position="211"/>
    </location>
</feature>
<name>A0A8C4TFB5_ERPCA</name>
<dbReference type="GeneTree" id="ENSGT00530000064244"/>
<feature type="domain" description="LRRCT" evidence="11">
    <location>
        <begin position="88"/>
        <end position="139"/>
    </location>
</feature>
<proteinExistence type="predicted"/>
<organism evidence="12 13">
    <name type="scientific">Erpetoichthys calabaricus</name>
    <name type="common">Rope fish</name>
    <name type="synonym">Calamoichthys calabaricus</name>
    <dbReference type="NCBI Taxonomy" id="27687"/>
    <lineage>
        <taxon>Eukaryota</taxon>
        <taxon>Metazoa</taxon>
        <taxon>Chordata</taxon>
        <taxon>Craniata</taxon>
        <taxon>Vertebrata</taxon>
        <taxon>Euteleostomi</taxon>
        <taxon>Actinopterygii</taxon>
        <taxon>Polypteriformes</taxon>
        <taxon>Polypteridae</taxon>
        <taxon>Erpetoichthys</taxon>
    </lineage>
</organism>
<evidence type="ECO:0000256" key="3">
    <source>
        <dbReference type="ARBA" id="ARBA00022692"/>
    </source>
</evidence>
<evidence type="ECO:0000256" key="6">
    <source>
        <dbReference type="ARBA" id="ARBA00022989"/>
    </source>
</evidence>
<reference evidence="12" key="3">
    <citation type="submission" date="2025-09" db="UniProtKB">
        <authorList>
            <consortium name="Ensembl"/>
        </authorList>
    </citation>
    <scope>IDENTIFICATION</scope>
</reference>
<evidence type="ECO:0000256" key="4">
    <source>
        <dbReference type="ARBA" id="ARBA00022729"/>
    </source>
</evidence>
<accession>A0A8C4TFB5</accession>
<evidence type="ECO:0000256" key="7">
    <source>
        <dbReference type="ARBA" id="ARBA00023136"/>
    </source>
</evidence>
<evidence type="ECO:0000256" key="10">
    <source>
        <dbReference type="SAM" id="SignalP"/>
    </source>
</evidence>
<evidence type="ECO:0000256" key="8">
    <source>
        <dbReference type="ARBA" id="ARBA00023157"/>
    </source>
</evidence>
<evidence type="ECO:0000313" key="13">
    <source>
        <dbReference type="Proteomes" id="UP000694620"/>
    </source>
</evidence>
<evidence type="ECO:0000256" key="5">
    <source>
        <dbReference type="ARBA" id="ARBA00022889"/>
    </source>
</evidence>
<keyword evidence="2" id="KW-0433">Leucine-rich repeat</keyword>
<keyword evidence="4 10" id="KW-0732">Signal</keyword>
<feature type="signal peptide" evidence="10">
    <location>
        <begin position="1"/>
        <end position="19"/>
    </location>
</feature>
<keyword evidence="5" id="KW-0130">Cell adhesion</keyword>
<evidence type="ECO:0000256" key="2">
    <source>
        <dbReference type="ARBA" id="ARBA00022614"/>
    </source>
</evidence>
<dbReference type="SMART" id="SM00082">
    <property type="entry name" value="LRRCT"/>
    <property type="match status" value="1"/>
</dbReference>
<keyword evidence="13" id="KW-1185">Reference proteome</keyword>
<evidence type="ECO:0000313" key="12">
    <source>
        <dbReference type="Ensembl" id="ENSECRP00000030757.1"/>
    </source>
</evidence>
<comment type="subcellular location">
    <subcellularLocation>
        <location evidence="1">Membrane</location>
        <topology evidence="1">Single-pass membrane protein</topology>
    </subcellularLocation>
</comment>
<dbReference type="SUPFAM" id="SSF52058">
    <property type="entry name" value="L domain-like"/>
    <property type="match status" value="1"/>
</dbReference>
<keyword evidence="3 9" id="KW-0812">Transmembrane</keyword>
<keyword evidence="6 9" id="KW-1133">Transmembrane helix</keyword>
<dbReference type="InterPro" id="IPR000483">
    <property type="entry name" value="Cys-rich_flank_reg_C"/>
</dbReference>
<dbReference type="InterPro" id="IPR052313">
    <property type="entry name" value="GPIb-IX-V_Complex"/>
</dbReference>
<dbReference type="InterPro" id="IPR032675">
    <property type="entry name" value="LRR_dom_sf"/>
</dbReference>
<protein>
    <recommendedName>
        <fullName evidence="11">LRRCT domain-containing protein</fullName>
    </recommendedName>
</protein>